<keyword evidence="1" id="KW-1133">Transmembrane helix</keyword>
<keyword evidence="1" id="KW-0812">Transmembrane</keyword>
<keyword evidence="1" id="KW-0472">Membrane</keyword>
<proteinExistence type="predicted"/>
<name>A0A6J7WSK6_9CAUD</name>
<protein>
    <submittedName>
        <fullName evidence="2">Uncharacterized protein</fullName>
    </submittedName>
</protein>
<gene>
    <name evidence="2" type="ORF">UFOVP221_135</name>
</gene>
<reference evidence="2" key="1">
    <citation type="submission" date="2020-05" db="EMBL/GenBank/DDBJ databases">
        <authorList>
            <person name="Chiriac C."/>
            <person name="Salcher M."/>
            <person name="Ghai R."/>
            <person name="Kavagutti S V."/>
        </authorList>
    </citation>
    <scope>NUCLEOTIDE SEQUENCE</scope>
</reference>
<feature type="transmembrane region" description="Helical" evidence="1">
    <location>
        <begin position="20"/>
        <end position="38"/>
    </location>
</feature>
<evidence type="ECO:0000256" key="1">
    <source>
        <dbReference type="SAM" id="Phobius"/>
    </source>
</evidence>
<dbReference type="EMBL" id="LR798267">
    <property type="protein sequence ID" value="CAB5219775.1"/>
    <property type="molecule type" value="Genomic_DNA"/>
</dbReference>
<evidence type="ECO:0000313" key="2">
    <source>
        <dbReference type="EMBL" id="CAB5219775.1"/>
    </source>
</evidence>
<sequence length="65" mass="7881">MHETWWEIALDPNHIIAELLWTIVFDGVFVWFFYNIIFKKHILPKLRKDIHAEIDEEHGIEHNNG</sequence>
<organism evidence="2">
    <name type="scientific">uncultured Caudovirales phage</name>
    <dbReference type="NCBI Taxonomy" id="2100421"/>
    <lineage>
        <taxon>Viruses</taxon>
        <taxon>Duplodnaviria</taxon>
        <taxon>Heunggongvirae</taxon>
        <taxon>Uroviricota</taxon>
        <taxon>Caudoviricetes</taxon>
        <taxon>Peduoviridae</taxon>
        <taxon>Maltschvirus</taxon>
        <taxon>Maltschvirus maltsch</taxon>
    </lineage>
</organism>
<accession>A0A6J7WSK6</accession>